<dbReference type="InterPro" id="IPR015797">
    <property type="entry name" value="NUDIX_hydrolase-like_dom_sf"/>
</dbReference>
<dbReference type="PANTHER" id="PTHR11839:SF22">
    <property type="entry name" value="NUDIX HYDROLASE 26, CHLOROPLASTIC"/>
    <property type="match status" value="1"/>
</dbReference>
<evidence type="ECO:0000256" key="2">
    <source>
        <dbReference type="ARBA" id="ARBA00022801"/>
    </source>
</evidence>
<dbReference type="PANTHER" id="PTHR11839">
    <property type="entry name" value="UDP/ADP-SUGAR PYROPHOSPHATASE"/>
    <property type="match status" value="1"/>
</dbReference>
<dbReference type="InterPro" id="IPR022927">
    <property type="entry name" value="RppH"/>
</dbReference>
<feature type="domain" description="Nudix hydrolase" evidence="3">
    <location>
        <begin position="4"/>
        <end position="156"/>
    </location>
</feature>
<gene>
    <name evidence="4" type="ORF">ARD30_24975</name>
    <name evidence="5" type="ORF">SAMN05660750_04786</name>
</gene>
<dbReference type="PROSITE" id="PS51462">
    <property type="entry name" value="NUDIX"/>
    <property type="match status" value="1"/>
</dbReference>
<name>A0A0Q3HYA2_9HYPH</name>
<dbReference type="AlphaFoldDB" id="A0A0Q3HYA2"/>
<organism evidence="4 6">
    <name type="scientific">Bosea thiooxidans</name>
    <dbReference type="NCBI Taxonomy" id="53254"/>
    <lineage>
        <taxon>Bacteria</taxon>
        <taxon>Pseudomonadati</taxon>
        <taxon>Pseudomonadota</taxon>
        <taxon>Alphaproteobacteria</taxon>
        <taxon>Hyphomicrobiales</taxon>
        <taxon>Boseaceae</taxon>
        <taxon>Bosea</taxon>
    </lineage>
</organism>
<dbReference type="Gene3D" id="3.90.79.10">
    <property type="entry name" value="Nucleoside Triphosphate Pyrophosphohydrolase"/>
    <property type="match status" value="1"/>
</dbReference>
<dbReference type="EMBL" id="FUYX01000020">
    <property type="protein sequence ID" value="SKC14892.1"/>
    <property type="molecule type" value="Genomic_DNA"/>
</dbReference>
<dbReference type="RefSeq" id="WP_055730911.1">
    <property type="nucleotide sequence ID" value="NZ_FUYX01000020.1"/>
</dbReference>
<dbReference type="NCBIfam" id="NF001938">
    <property type="entry name" value="PRK00714.1-5"/>
    <property type="match status" value="1"/>
</dbReference>
<evidence type="ECO:0000313" key="4">
    <source>
        <dbReference type="EMBL" id="KQK27775.1"/>
    </source>
</evidence>
<dbReference type="InterPro" id="IPR020084">
    <property type="entry name" value="NUDIX_hydrolase_CS"/>
</dbReference>
<dbReference type="GO" id="GO:0006753">
    <property type="term" value="P:nucleoside phosphate metabolic process"/>
    <property type="evidence" value="ECO:0007669"/>
    <property type="project" value="TreeGrafter"/>
</dbReference>
<comment type="cofactor">
    <cofactor evidence="1">
        <name>Mg(2+)</name>
        <dbReference type="ChEBI" id="CHEBI:18420"/>
    </cofactor>
</comment>
<evidence type="ECO:0000313" key="6">
    <source>
        <dbReference type="Proteomes" id="UP000051562"/>
    </source>
</evidence>
<dbReference type="GO" id="GO:0034432">
    <property type="term" value="F:bis(5'-adenosyl)-pentaphosphatase activity"/>
    <property type="evidence" value="ECO:0007669"/>
    <property type="project" value="TreeGrafter"/>
</dbReference>
<evidence type="ECO:0000259" key="3">
    <source>
        <dbReference type="PROSITE" id="PS51462"/>
    </source>
</evidence>
<sequence length="164" mass="18225">MSLPYRPNVGIALFNAQGLVFAGRSHSAGPEIVLPGFEWQMPQGGIDPDEDIVAAARRELEEETGITDATFLAVTEEWWSYDFPPYAGPPHKLTAFRGQRQRWVAFRFSGSENGIDIGKPNGEEPPEFSEWRWSPLAAMPGLVVPFKRPVYEKVTQAFAGFATP</sequence>
<dbReference type="Proteomes" id="UP000190130">
    <property type="component" value="Unassembled WGS sequence"/>
</dbReference>
<dbReference type="STRING" id="53254.SAMN05660750_04786"/>
<dbReference type="PROSITE" id="PS00893">
    <property type="entry name" value="NUDIX_BOX"/>
    <property type="match status" value="1"/>
</dbReference>
<dbReference type="EMBL" id="LMAR01000093">
    <property type="protein sequence ID" value="KQK27775.1"/>
    <property type="molecule type" value="Genomic_DNA"/>
</dbReference>
<accession>A0A0Q3HYA2</accession>
<evidence type="ECO:0000313" key="7">
    <source>
        <dbReference type="Proteomes" id="UP000190130"/>
    </source>
</evidence>
<evidence type="ECO:0000313" key="5">
    <source>
        <dbReference type="EMBL" id="SKC14892.1"/>
    </source>
</evidence>
<keyword evidence="6" id="KW-1185">Reference proteome</keyword>
<evidence type="ECO:0000256" key="1">
    <source>
        <dbReference type="ARBA" id="ARBA00001946"/>
    </source>
</evidence>
<dbReference type="SUPFAM" id="SSF55811">
    <property type="entry name" value="Nudix"/>
    <property type="match status" value="1"/>
</dbReference>
<dbReference type="GO" id="GO:0019693">
    <property type="term" value="P:ribose phosphate metabolic process"/>
    <property type="evidence" value="ECO:0007669"/>
    <property type="project" value="TreeGrafter"/>
</dbReference>
<dbReference type="CDD" id="cd03671">
    <property type="entry name" value="NUDIX_Ap4A_hydrolase_plant_like"/>
    <property type="match status" value="1"/>
</dbReference>
<dbReference type="GO" id="GO:0008893">
    <property type="term" value="F:guanosine-3',5'-bis(diphosphate) 3'-diphosphatase activity"/>
    <property type="evidence" value="ECO:0007669"/>
    <property type="project" value="TreeGrafter"/>
</dbReference>
<keyword evidence="2 4" id="KW-0378">Hydrolase</keyword>
<dbReference type="OrthoDB" id="9816040at2"/>
<proteinExistence type="predicted"/>
<dbReference type="Proteomes" id="UP000051562">
    <property type="component" value="Unassembled WGS sequence"/>
</dbReference>
<reference evidence="5 7" key="2">
    <citation type="submission" date="2017-02" db="EMBL/GenBank/DDBJ databases">
        <authorList>
            <person name="Peterson S.W."/>
        </authorList>
    </citation>
    <scope>NUCLEOTIDE SEQUENCE [LARGE SCALE GENOMIC DNA]</scope>
    <source>
        <strain evidence="5 7">DSM 9653</strain>
    </source>
</reference>
<reference evidence="4 6" key="1">
    <citation type="submission" date="2015-10" db="EMBL/GenBank/DDBJ databases">
        <title>Draft genome of Bosea thiooxidans.</title>
        <authorList>
            <person name="Wang X."/>
        </authorList>
    </citation>
    <scope>NUCLEOTIDE SEQUENCE [LARGE SCALE GENOMIC DNA]</scope>
    <source>
        <strain evidence="4 6">CGMCC 9174</strain>
    </source>
</reference>
<dbReference type="InterPro" id="IPR000086">
    <property type="entry name" value="NUDIX_hydrolase_dom"/>
</dbReference>
<protein>
    <submittedName>
        <fullName evidence="5">Putative (Di)nucleoside polyphosphate hydrolase</fullName>
    </submittedName>
    <submittedName>
        <fullName evidence="4">RNA pyrophosphohydrolase</fullName>
    </submittedName>
</protein>
<dbReference type="Pfam" id="PF00293">
    <property type="entry name" value="NUDIX"/>
    <property type="match status" value="1"/>
</dbReference>